<dbReference type="AlphaFoldDB" id="A0A195BFF2"/>
<evidence type="ECO:0000256" key="3">
    <source>
        <dbReference type="ARBA" id="ARBA00022692"/>
    </source>
</evidence>
<gene>
    <name evidence="9" type="ORF">ALC53_06629</name>
</gene>
<comment type="similarity">
    <text evidence="2">Belongs to the BI1 family.</text>
</comment>
<dbReference type="GO" id="GO:0019899">
    <property type="term" value="F:enzyme binding"/>
    <property type="evidence" value="ECO:0007669"/>
    <property type="project" value="TreeGrafter"/>
</dbReference>
<keyword evidence="3 8" id="KW-0812">Transmembrane</keyword>
<evidence type="ECO:0000313" key="9">
    <source>
        <dbReference type="EMBL" id="KYM82917.1"/>
    </source>
</evidence>
<dbReference type="GO" id="GO:0034620">
    <property type="term" value="P:cellular response to unfolded protein"/>
    <property type="evidence" value="ECO:0007669"/>
    <property type="project" value="TreeGrafter"/>
</dbReference>
<name>A0A195BFF2_9HYME</name>
<evidence type="ECO:0000256" key="8">
    <source>
        <dbReference type="SAM" id="Phobius"/>
    </source>
</evidence>
<dbReference type="EMBL" id="KQ976504">
    <property type="protein sequence ID" value="KYM82917.1"/>
    <property type="molecule type" value="Genomic_DNA"/>
</dbReference>
<evidence type="ECO:0000256" key="4">
    <source>
        <dbReference type="ARBA" id="ARBA00022703"/>
    </source>
</evidence>
<reference evidence="9 10" key="1">
    <citation type="submission" date="2015-09" db="EMBL/GenBank/DDBJ databases">
        <title>Atta colombica WGS genome.</title>
        <authorList>
            <person name="Nygaard S."/>
            <person name="Hu H."/>
            <person name="Boomsma J."/>
            <person name="Zhang G."/>
        </authorList>
    </citation>
    <scope>NUCLEOTIDE SEQUENCE [LARGE SCALE GENOMIC DNA]</scope>
    <source>
        <strain evidence="9">Treedump-2</strain>
        <tissue evidence="9">Whole body</tissue>
    </source>
</reference>
<dbReference type="PANTHER" id="PTHR23291:SF32">
    <property type="entry name" value="BAX INHIBITOR 1"/>
    <property type="match status" value="1"/>
</dbReference>
<feature type="transmembrane region" description="Helical" evidence="8">
    <location>
        <begin position="427"/>
        <end position="446"/>
    </location>
</feature>
<feature type="transmembrane region" description="Helical" evidence="8">
    <location>
        <begin position="494"/>
        <end position="511"/>
    </location>
</feature>
<dbReference type="STRING" id="520822.A0A195BFF2"/>
<dbReference type="Proteomes" id="UP000078540">
    <property type="component" value="Unassembled WGS sequence"/>
</dbReference>
<keyword evidence="6 8" id="KW-0472">Membrane</keyword>
<dbReference type="GO" id="GO:0006915">
    <property type="term" value="P:apoptotic process"/>
    <property type="evidence" value="ECO:0007669"/>
    <property type="project" value="UniProtKB-KW"/>
</dbReference>
<dbReference type="InterPro" id="IPR006214">
    <property type="entry name" value="Bax_inhibitor_1-related"/>
</dbReference>
<proteinExistence type="inferred from homology"/>
<feature type="transmembrane region" description="Helical" evidence="8">
    <location>
        <begin position="400"/>
        <end position="421"/>
    </location>
</feature>
<comment type="subcellular location">
    <subcellularLocation>
        <location evidence="1">Membrane</location>
        <topology evidence="1">Multi-pass membrane protein</topology>
    </subcellularLocation>
</comment>
<dbReference type="GO" id="GO:2001234">
    <property type="term" value="P:negative regulation of apoptotic signaling pathway"/>
    <property type="evidence" value="ECO:0007669"/>
    <property type="project" value="TreeGrafter"/>
</dbReference>
<evidence type="ECO:0000256" key="2">
    <source>
        <dbReference type="ARBA" id="ARBA00010350"/>
    </source>
</evidence>
<dbReference type="SUPFAM" id="SSF50978">
    <property type="entry name" value="WD40 repeat-like"/>
    <property type="match status" value="1"/>
</dbReference>
<evidence type="ECO:0000313" key="10">
    <source>
        <dbReference type="Proteomes" id="UP000078540"/>
    </source>
</evidence>
<dbReference type="PROSITE" id="PS01243">
    <property type="entry name" value="BI1"/>
    <property type="match status" value="1"/>
</dbReference>
<feature type="region of interest" description="Disordered" evidence="7">
    <location>
        <begin position="1"/>
        <end position="33"/>
    </location>
</feature>
<protein>
    <submittedName>
        <fullName evidence="9">Putative Bax inhibitor 1</fullName>
    </submittedName>
</protein>
<evidence type="ECO:0000256" key="1">
    <source>
        <dbReference type="ARBA" id="ARBA00004141"/>
    </source>
</evidence>
<dbReference type="GO" id="GO:0033119">
    <property type="term" value="P:negative regulation of RNA splicing"/>
    <property type="evidence" value="ECO:0007669"/>
    <property type="project" value="TreeGrafter"/>
</dbReference>
<keyword evidence="5 8" id="KW-1133">Transmembrane helix</keyword>
<dbReference type="CDD" id="cd10430">
    <property type="entry name" value="BI-1"/>
    <property type="match status" value="1"/>
</dbReference>
<keyword evidence="4" id="KW-0053">Apoptosis</keyword>
<keyword evidence="10" id="KW-1185">Reference proteome</keyword>
<feature type="transmembrane region" description="Helical" evidence="8">
    <location>
        <begin position="312"/>
        <end position="332"/>
    </location>
</feature>
<dbReference type="Pfam" id="PF01027">
    <property type="entry name" value="Bax1-I"/>
    <property type="match status" value="1"/>
</dbReference>
<accession>A0A195BFF2</accession>
<dbReference type="GO" id="GO:0031966">
    <property type="term" value="C:mitochondrial membrane"/>
    <property type="evidence" value="ECO:0007669"/>
    <property type="project" value="TreeGrafter"/>
</dbReference>
<dbReference type="PANTHER" id="PTHR23291">
    <property type="entry name" value="BAX INHIBITOR-RELATED"/>
    <property type="match status" value="1"/>
</dbReference>
<sequence length="515" mass="58436">MSIESDSLDEDSSKQQKLNKSACNASAGNVNDDTVTFQRNKSKVKQQNYRKRQNNEDNNILFNEITRKASIPDANKVIIFLYIKFCSNPLCQRRFYGSLHAVERLELIYNLNEQINALNFIQKGNLLANASDDLAVIIFMSGHISSVYQVKWLPLDVEYVNIVTCSIDGCKILNDTSKKLHRKHRIVNKSSHKLNVYPVKHHILLIVKEGSLEVQLFSIHSNPFNSNKFCVGYYYMRVYDRRKILMPLYKLCLDHLTGNKHTHDKNTEAIVQWMAGDKNAPVRQHLKNVYGCLSLSTVSAAAGAYVHMYTQFLQANLLTTIGTLGLLIALMTTPDNGKNQKLRLSYLLGFAFLSGLGLGPLLELVISIDPSIVMTALVGTTVVFVSFSISALLAARGRWLFLGGTLMSMLNAMFLFSFINLFLRSTFLYQAHLYVGLFVICGFVIYDTQLIIEKYHIGSRDFIMHSLDLFIDFVGVFRHLLVILTQKVNYPDELTIILILLKIAALFFVDVQKEF</sequence>
<evidence type="ECO:0000256" key="5">
    <source>
        <dbReference type="ARBA" id="ARBA00022989"/>
    </source>
</evidence>
<feature type="compositionally biased region" description="Acidic residues" evidence="7">
    <location>
        <begin position="1"/>
        <end position="10"/>
    </location>
</feature>
<dbReference type="InterPro" id="IPR006213">
    <property type="entry name" value="Bax_inhbtr1_CS"/>
</dbReference>
<feature type="transmembrane region" description="Helical" evidence="8">
    <location>
        <begin position="467"/>
        <end position="488"/>
    </location>
</feature>
<feature type="compositionally biased region" description="Polar residues" evidence="7">
    <location>
        <begin position="15"/>
        <end position="33"/>
    </location>
</feature>
<dbReference type="InterPro" id="IPR036322">
    <property type="entry name" value="WD40_repeat_dom_sf"/>
</dbReference>
<evidence type="ECO:0000256" key="7">
    <source>
        <dbReference type="SAM" id="MobiDB-lite"/>
    </source>
</evidence>
<feature type="transmembrane region" description="Helical" evidence="8">
    <location>
        <begin position="344"/>
        <end position="366"/>
    </location>
</feature>
<feature type="transmembrane region" description="Helical" evidence="8">
    <location>
        <begin position="372"/>
        <end position="393"/>
    </location>
</feature>
<evidence type="ECO:0000256" key="6">
    <source>
        <dbReference type="ARBA" id="ARBA00023136"/>
    </source>
</evidence>
<organism evidence="9 10">
    <name type="scientific">Atta colombica</name>
    <dbReference type="NCBI Taxonomy" id="520822"/>
    <lineage>
        <taxon>Eukaryota</taxon>
        <taxon>Metazoa</taxon>
        <taxon>Ecdysozoa</taxon>
        <taxon>Arthropoda</taxon>
        <taxon>Hexapoda</taxon>
        <taxon>Insecta</taxon>
        <taxon>Pterygota</taxon>
        <taxon>Neoptera</taxon>
        <taxon>Endopterygota</taxon>
        <taxon>Hymenoptera</taxon>
        <taxon>Apocrita</taxon>
        <taxon>Aculeata</taxon>
        <taxon>Formicoidea</taxon>
        <taxon>Formicidae</taxon>
        <taxon>Myrmicinae</taxon>
        <taxon>Atta</taxon>
    </lineage>
</organism>